<feature type="domain" description="AB hydrolase-1" evidence="5">
    <location>
        <begin position="97"/>
        <end position="307"/>
    </location>
</feature>
<evidence type="ECO:0000256" key="2">
    <source>
        <dbReference type="ARBA" id="ARBA00022729"/>
    </source>
</evidence>
<dbReference type="PANTHER" id="PTHR43248:SF29">
    <property type="entry name" value="TRIPEPTIDYL AMINOPEPTIDASE"/>
    <property type="match status" value="1"/>
</dbReference>
<evidence type="ECO:0000259" key="6">
    <source>
        <dbReference type="Pfam" id="PF08386"/>
    </source>
</evidence>
<feature type="domain" description="Peptidase S33 tripeptidyl aminopeptidase-like C-terminal" evidence="6">
    <location>
        <begin position="408"/>
        <end position="499"/>
    </location>
</feature>
<keyword evidence="2 4" id="KW-0732">Signal</keyword>
<accession>A0A919MMP3</accession>
<proteinExistence type="inferred from homology"/>
<dbReference type="Gene3D" id="3.40.50.1820">
    <property type="entry name" value="alpha/beta hydrolase"/>
    <property type="match status" value="1"/>
</dbReference>
<evidence type="ECO:0000259" key="5">
    <source>
        <dbReference type="Pfam" id="PF00561"/>
    </source>
</evidence>
<name>A0A919MMP3_9ACTN</name>
<dbReference type="InterPro" id="IPR051601">
    <property type="entry name" value="Serine_prot/Carboxylest_S33"/>
</dbReference>
<comment type="similarity">
    <text evidence="1">Belongs to the peptidase S33 family.</text>
</comment>
<dbReference type="Pfam" id="PF08386">
    <property type="entry name" value="Abhydrolase_4"/>
    <property type="match status" value="1"/>
</dbReference>
<evidence type="ECO:0000313" key="8">
    <source>
        <dbReference type="Proteomes" id="UP000647172"/>
    </source>
</evidence>
<protein>
    <submittedName>
        <fullName evidence="7">Alpha/beta hydrolase</fullName>
    </submittedName>
</protein>
<feature type="signal peptide" evidence="4">
    <location>
        <begin position="1"/>
        <end position="23"/>
    </location>
</feature>
<dbReference type="SUPFAM" id="SSF53474">
    <property type="entry name" value="alpha/beta-Hydrolases"/>
    <property type="match status" value="1"/>
</dbReference>
<comment type="caution">
    <text evidence="7">The sequence shown here is derived from an EMBL/GenBank/DDBJ whole genome shotgun (WGS) entry which is preliminary data.</text>
</comment>
<evidence type="ECO:0000256" key="4">
    <source>
        <dbReference type="SAM" id="SignalP"/>
    </source>
</evidence>
<dbReference type="EMBL" id="BOMQ01000015">
    <property type="protein sequence ID" value="GIE47628.1"/>
    <property type="molecule type" value="Genomic_DNA"/>
</dbReference>
<feature type="chain" id="PRO_5037955774" evidence="4">
    <location>
        <begin position="24"/>
        <end position="501"/>
    </location>
</feature>
<evidence type="ECO:0000256" key="1">
    <source>
        <dbReference type="ARBA" id="ARBA00010088"/>
    </source>
</evidence>
<dbReference type="Proteomes" id="UP000647172">
    <property type="component" value="Unassembled WGS sequence"/>
</dbReference>
<dbReference type="Pfam" id="PF00561">
    <property type="entry name" value="Abhydrolase_1"/>
    <property type="match status" value="1"/>
</dbReference>
<keyword evidence="8" id="KW-1185">Reference proteome</keyword>
<dbReference type="AlphaFoldDB" id="A0A919MMP3"/>
<reference evidence="7" key="1">
    <citation type="submission" date="2021-01" db="EMBL/GenBank/DDBJ databases">
        <title>Whole genome shotgun sequence of Actinoplanes nipponensis NBRC 14063.</title>
        <authorList>
            <person name="Komaki H."/>
            <person name="Tamura T."/>
        </authorList>
    </citation>
    <scope>NUCLEOTIDE SEQUENCE</scope>
    <source>
        <strain evidence="7">NBRC 14063</strain>
    </source>
</reference>
<dbReference type="InterPro" id="IPR013595">
    <property type="entry name" value="Pept_S33_TAP-like_C"/>
</dbReference>
<dbReference type="PANTHER" id="PTHR43248">
    <property type="entry name" value="2-SUCCINYL-6-HYDROXY-2,4-CYCLOHEXADIENE-1-CARBOXYLATE SYNTHASE"/>
    <property type="match status" value="1"/>
</dbReference>
<dbReference type="InterPro" id="IPR029058">
    <property type="entry name" value="AB_hydrolase_fold"/>
</dbReference>
<organism evidence="7 8">
    <name type="scientific">Actinoplanes nipponensis</name>
    <dbReference type="NCBI Taxonomy" id="135950"/>
    <lineage>
        <taxon>Bacteria</taxon>
        <taxon>Bacillati</taxon>
        <taxon>Actinomycetota</taxon>
        <taxon>Actinomycetes</taxon>
        <taxon>Micromonosporales</taxon>
        <taxon>Micromonosporaceae</taxon>
        <taxon>Actinoplanes</taxon>
    </lineage>
</organism>
<evidence type="ECO:0000256" key="3">
    <source>
        <dbReference type="ARBA" id="ARBA00022801"/>
    </source>
</evidence>
<dbReference type="GO" id="GO:0016787">
    <property type="term" value="F:hydrolase activity"/>
    <property type="evidence" value="ECO:0007669"/>
    <property type="project" value="UniProtKB-KW"/>
</dbReference>
<gene>
    <name evidence="7" type="ORF">Ani05nite_11620</name>
</gene>
<evidence type="ECO:0000313" key="7">
    <source>
        <dbReference type="EMBL" id="GIE47628.1"/>
    </source>
</evidence>
<dbReference type="RefSeq" id="WP_203765796.1">
    <property type="nucleotide sequence ID" value="NZ_BOMQ01000015.1"/>
</dbReference>
<keyword evidence="3 7" id="KW-0378">Hydrolase</keyword>
<sequence>MLTVTASLGVIAAMTLTAGTLVAAPPGAAPHQTISAISWHPCALGPDDAEGRALDEAGVECADVTVPLDYAKPDGRTIAVAIARSRGADGAHHIGSLIINLGGPASPVLDRVPLARAAMGATGERFDLIGMDPRFAGRSTPVDCRWPAYWLPRSAGADRAGFDAMVSLDRSLARGCSRADHELLRHASTAAMARDMDRIREALGEPKISYLGYSQGTYLGAVYTQLFPRRADRMVLDSAIDPALSGTRVLRNTAAGREAGLREWAVWAAERDADYHLGTTAGAVLDTVRRVYAASARRPLAVGPYAVDDTLVPALLTAPLTDDTENEELAEVVGVLTRAAGGVPVQPTEEMSATLASLLRGAGSATHTAQTAILCGDAAVPRDPEVYWRDIQRHRAASPLFEPLARTITPCAFWPRPPAVRPVAVHNGVPALIVQAEKDVNSQLPGAQALHRTLTGSRMIVLEGARTHGVYLFRQAGCVDDAVNAYLGSGRLPATDLTCAE</sequence>
<dbReference type="InterPro" id="IPR000073">
    <property type="entry name" value="AB_hydrolase_1"/>
</dbReference>